<dbReference type="PANTHER" id="PTHR24567">
    <property type="entry name" value="CRP FAMILY TRANSCRIPTIONAL REGULATORY PROTEIN"/>
    <property type="match status" value="1"/>
</dbReference>
<gene>
    <name evidence="6" type="ORF">MNBD_GAMMA17-361</name>
</gene>
<dbReference type="PROSITE" id="PS51063">
    <property type="entry name" value="HTH_CRP_2"/>
    <property type="match status" value="1"/>
</dbReference>
<keyword evidence="1" id="KW-0805">Transcription regulation</keyword>
<keyword evidence="2" id="KW-0238">DNA-binding</keyword>
<dbReference type="PROSITE" id="PS00889">
    <property type="entry name" value="CNMP_BINDING_2"/>
    <property type="match status" value="1"/>
</dbReference>
<reference evidence="6" key="1">
    <citation type="submission" date="2018-06" db="EMBL/GenBank/DDBJ databases">
        <authorList>
            <person name="Zhirakovskaya E."/>
        </authorList>
    </citation>
    <scope>NUCLEOTIDE SEQUENCE</scope>
</reference>
<dbReference type="EMBL" id="UOFQ01000046">
    <property type="protein sequence ID" value="VAW86639.1"/>
    <property type="molecule type" value="Genomic_DNA"/>
</dbReference>
<dbReference type="InterPro" id="IPR000595">
    <property type="entry name" value="cNMP-bd_dom"/>
</dbReference>
<dbReference type="InterPro" id="IPR012318">
    <property type="entry name" value="HTH_CRP"/>
</dbReference>
<feature type="domain" description="Cyclic nucleotide-binding" evidence="4">
    <location>
        <begin position="10"/>
        <end position="130"/>
    </location>
</feature>
<dbReference type="InterPro" id="IPR050397">
    <property type="entry name" value="Env_Response_Regulators"/>
</dbReference>
<dbReference type="Pfam" id="PF00027">
    <property type="entry name" value="cNMP_binding"/>
    <property type="match status" value="1"/>
</dbReference>
<dbReference type="SUPFAM" id="SSF46785">
    <property type="entry name" value="Winged helix' DNA-binding domain"/>
    <property type="match status" value="1"/>
</dbReference>
<dbReference type="InterPro" id="IPR036390">
    <property type="entry name" value="WH_DNA-bd_sf"/>
</dbReference>
<dbReference type="GO" id="GO:0003700">
    <property type="term" value="F:DNA-binding transcription factor activity"/>
    <property type="evidence" value="ECO:0007669"/>
    <property type="project" value="TreeGrafter"/>
</dbReference>
<accession>A0A3B0ZK34</accession>
<evidence type="ECO:0000256" key="2">
    <source>
        <dbReference type="ARBA" id="ARBA00023125"/>
    </source>
</evidence>
<dbReference type="Gene3D" id="2.60.120.10">
    <property type="entry name" value="Jelly Rolls"/>
    <property type="match status" value="1"/>
</dbReference>
<dbReference type="CDD" id="cd00038">
    <property type="entry name" value="CAP_ED"/>
    <property type="match status" value="1"/>
</dbReference>
<dbReference type="InterPro" id="IPR018488">
    <property type="entry name" value="cNMP-bd_CS"/>
</dbReference>
<dbReference type="Pfam" id="PF13545">
    <property type="entry name" value="HTH_Crp_2"/>
    <property type="match status" value="1"/>
</dbReference>
<dbReference type="PROSITE" id="PS50042">
    <property type="entry name" value="CNMP_BINDING_3"/>
    <property type="match status" value="1"/>
</dbReference>
<protein>
    <submittedName>
        <fullName evidence="6">cAMP-binding proteins - catabolite gene activator and regulatory subunit of cAMP-dependent protein kinases</fullName>
    </submittedName>
</protein>
<evidence type="ECO:0000256" key="3">
    <source>
        <dbReference type="ARBA" id="ARBA00023163"/>
    </source>
</evidence>
<evidence type="ECO:0000313" key="6">
    <source>
        <dbReference type="EMBL" id="VAW86639.1"/>
    </source>
</evidence>
<dbReference type="PRINTS" id="PR00103">
    <property type="entry name" value="CAMPKINASE"/>
</dbReference>
<dbReference type="GO" id="GO:0005829">
    <property type="term" value="C:cytosol"/>
    <property type="evidence" value="ECO:0007669"/>
    <property type="project" value="TreeGrafter"/>
</dbReference>
<dbReference type="InterPro" id="IPR036388">
    <property type="entry name" value="WH-like_DNA-bd_sf"/>
</dbReference>
<feature type="domain" description="HTH crp-type" evidence="5">
    <location>
        <begin position="144"/>
        <end position="216"/>
    </location>
</feature>
<dbReference type="InterPro" id="IPR014710">
    <property type="entry name" value="RmlC-like_jellyroll"/>
</dbReference>
<proteinExistence type="predicted"/>
<dbReference type="SMART" id="SM00100">
    <property type="entry name" value="cNMP"/>
    <property type="match status" value="1"/>
</dbReference>
<dbReference type="Gene3D" id="1.10.10.10">
    <property type="entry name" value="Winged helix-like DNA-binding domain superfamily/Winged helix DNA-binding domain"/>
    <property type="match status" value="1"/>
</dbReference>
<dbReference type="GO" id="GO:0003677">
    <property type="term" value="F:DNA binding"/>
    <property type="evidence" value="ECO:0007669"/>
    <property type="project" value="UniProtKB-KW"/>
</dbReference>
<organism evidence="6">
    <name type="scientific">hydrothermal vent metagenome</name>
    <dbReference type="NCBI Taxonomy" id="652676"/>
    <lineage>
        <taxon>unclassified sequences</taxon>
        <taxon>metagenomes</taxon>
        <taxon>ecological metagenomes</taxon>
    </lineage>
</organism>
<evidence type="ECO:0000256" key="1">
    <source>
        <dbReference type="ARBA" id="ARBA00023015"/>
    </source>
</evidence>
<evidence type="ECO:0000259" key="4">
    <source>
        <dbReference type="PROSITE" id="PS50042"/>
    </source>
</evidence>
<keyword evidence="3" id="KW-0804">Transcription</keyword>
<dbReference type="SMART" id="SM00419">
    <property type="entry name" value="HTH_CRP"/>
    <property type="match status" value="1"/>
</dbReference>
<dbReference type="SUPFAM" id="SSF51206">
    <property type="entry name" value="cAMP-binding domain-like"/>
    <property type="match status" value="1"/>
</dbReference>
<dbReference type="PANTHER" id="PTHR24567:SF74">
    <property type="entry name" value="HTH-TYPE TRANSCRIPTIONAL REGULATOR ARCR"/>
    <property type="match status" value="1"/>
</dbReference>
<name>A0A3B0ZK34_9ZZZZ</name>
<sequence>MDRQLANIPLFAGLEEHELSVIHMGAKVKGFPRNTIVIHEGDDSDSLFLILSGRVKVFLTSEKGREVILNTQSTGEYFGELALLDDLPRSASVITVESSQFCVISKTTFQEVLAHHPAIALKVIKNLTQRIRALTDNVKNLALLDVYGRVARTLLSIAVECEDEEGKMVVEPKPTHQDLGKMVGASREMVTRIMKDLVVGGYVHVENERIVIHQKLPRSW</sequence>
<dbReference type="InterPro" id="IPR018490">
    <property type="entry name" value="cNMP-bd_dom_sf"/>
</dbReference>
<dbReference type="AlphaFoldDB" id="A0A3B0ZK34"/>
<evidence type="ECO:0000259" key="5">
    <source>
        <dbReference type="PROSITE" id="PS51063"/>
    </source>
</evidence>